<sequence length="149" mass="16235">MSWSKTDAALFTAVLGHDTAHHLDTTPPHLDAPEVASASLSSAELQARLHDLVKWKGGAWTYGIFWQESRGSGANGSHAVLSGGRTGPCAGLRPPRLGRGRPQLFRLRERARLVFNNDNKLTQTMTRGCAKDLLLWSLIEAQIVLPSNV</sequence>
<dbReference type="Proteomes" id="UP000479710">
    <property type="component" value="Unassembled WGS sequence"/>
</dbReference>
<protein>
    <recommendedName>
        <fullName evidence="3">Transcription factor MYC/MYB N-terminal domain-containing protein</fullName>
    </recommendedName>
</protein>
<dbReference type="EMBL" id="SPHZ02000012">
    <property type="protein sequence ID" value="KAF0889501.1"/>
    <property type="molecule type" value="Genomic_DNA"/>
</dbReference>
<organism evidence="1 2">
    <name type="scientific">Oryza meyeriana var. granulata</name>
    <dbReference type="NCBI Taxonomy" id="110450"/>
    <lineage>
        <taxon>Eukaryota</taxon>
        <taxon>Viridiplantae</taxon>
        <taxon>Streptophyta</taxon>
        <taxon>Embryophyta</taxon>
        <taxon>Tracheophyta</taxon>
        <taxon>Spermatophyta</taxon>
        <taxon>Magnoliopsida</taxon>
        <taxon>Liliopsida</taxon>
        <taxon>Poales</taxon>
        <taxon>Poaceae</taxon>
        <taxon>BOP clade</taxon>
        <taxon>Oryzoideae</taxon>
        <taxon>Oryzeae</taxon>
        <taxon>Oryzinae</taxon>
        <taxon>Oryza</taxon>
        <taxon>Oryza meyeriana</taxon>
    </lineage>
</organism>
<proteinExistence type="predicted"/>
<gene>
    <name evidence="1" type="ORF">E2562_024556</name>
</gene>
<accession>A0A6G1BNY9</accession>
<name>A0A6G1BNY9_9ORYZ</name>
<evidence type="ECO:0000313" key="2">
    <source>
        <dbReference type="Proteomes" id="UP000479710"/>
    </source>
</evidence>
<evidence type="ECO:0000313" key="1">
    <source>
        <dbReference type="EMBL" id="KAF0889501.1"/>
    </source>
</evidence>
<comment type="caution">
    <text evidence="1">The sequence shown here is derived from an EMBL/GenBank/DDBJ whole genome shotgun (WGS) entry which is preliminary data.</text>
</comment>
<evidence type="ECO:0008006" key="3">
    <source>
        <dbReference type="Google" id="ProtNLM"/>
    </source>
</evidence>
<dbReference type="AlphaFoldDB" id="A0A6G1BNY9"/>
<keyword evidence="2" id="KW-1185">Reference proteome</keyword>
<reference evidence="1 2" key="1">
    <citation type="submission" date="2019-11" db="EMBL/GenBank/DDBJ databases">
        <title>Whole genome sequence of Oryza granulata.</title>
        <authorList>
            <person name="Li W."/>
        </authorList>
    </citation>
    <scope>NUCLEOTIDE SEQUENCE [LARGE SCALE GENOMIC DNA]</scope>
    <source>
        <strain evidence="2">cv. Menghai</strain>
        <tissue evidence="1">Leaf</tissue>
    </source>
</reference>